<dbReference type="CDD" id="cd00303">
    <property type="entry name" value="retropepsin_like"/>
    <property type="match status" value="1"/>
</dbReference>
<protein>
    <submittedName>
        <fullName evidence="4">Uncharacterized protein LOC108663622</fullName>
    </submittedName>
</protein>
<dbReference type="Gene3D" id="2.40.70.10">
    <property type="entry name" value="Acid Proteases"/>
    <property type="match status" value="1"/>
</dbReference>
<dbReference type="RefSeq" id="XP_017984326.1">
    <property type="nucleotide sequence ID" value="XM_018128837.1"/>
</dbReference>
<dbReference type="KEGG" id="tcc:108663622"/>
<dbReference type="InterPro" id="IPR021109">
    <property type="entry name" value="Peptidase_aspartic_dom_sf"/>
</dbReference>
<evidence type="ECO:0000259" key="2">
    <source>
        <dbReference type="Pfam" id="PF03732"/>
    </source>
</evidence>
<dbReference type="Proteomes" id="UP000694886">
    <property type="component" value="Chromosome 10"/>
</dbReference>
<dbReference type="Pfam" id="PF03732">
    <property type="entry name" value="Retrotrans_gag"/>
    <property type="match status" value="1"/>
</dbReference>
<feature type="domain" description="Retrotransposon gag" evidence="2">
    <location>
        <begin position="2"/>
        <end position="89"/>
    </location>
</feature>
<reference evidence="3" key="1">
    <citation type="journal article" date="1997" name="Nucleic Acids Res.">
        <title>tRNAscan-SE: a program for improved detection of transfer RNA genes in genomic sequence.</title>
        <authorList>
            <person name="Lowe T.M."/>
            <person name="Eddy S.R."/>
        </authorList>
    </citation>
    <scope>NUCLEOTIDE SEQUENCE [LARGE SCALE GENOMIC DNA]</scope>
    <source>
        <strain evidence="3">r\B97-61/B2</strain>
    </source>
</reference>
<dbReference type="AlphaFoldDB" id="A0AB32X2J9"/>
<dbReference type="PANTHER" id="PTHR34482">
    <property type="entry name" value="DNA DAMAGE-INDUCIBLE PROTEIN 1-LIKE"/>
    <property type="match status" value="1"/>
</dbReference>
<feature type="region of interest" description="Disordered" evidence="1">
    <location>
        <begin position="186"/>
        <end position="240"/>
    </location>
</feature>
<feature type="compositionally biased region" description="Low complexity" evidence="1">
    <location>
        <begin position="224"/>
        <end position="237"/>
    </location>
</feature>
<evidence type="ECO:0000313" key="3">
    <source>
        <dbReference type="Proteomes" id="UP000694886"/>
    </source>
</evidence>
<organism evidence="3 4">
    <name type="scientific">Theobroma cacao</name>
    <name type="common">Cacao</name>
    <name type="synonym">Cocoa</name>
    <dbReference type="NCBI Taxonomy" id="3641"/>
    <lineage>
        <taxon>Eukaryota</taxon>
        <taxon>Viridiplantae</taxon>
        <taxon>Streptophyta</taxon>
        <taxon>Embryophyta</taxon>
        <taxon>Tracheophyta</taxon>
        <taxon>Spermatophyta</taxon>
        <taxon>Magnoliopsida</taxon>
        <taxon>eudicotyledons</taxon>
        <taxon>Gunneridae</taxon>
        <taxon>Pentapetalae</taxon>
        <taxon>rosids</taxon>
        <taxon>malvids</taxon>
        <taxon>Malvales</taxon>
        <taxon>Malvaceae</taxon>
        <taxon>Byttnerioideae</taxon>
        <taxon>Theobroma</taxon>
    </lineage>
</organism>
<feature type="compositionally biased region" description="Polar residues" evidence="1">
    <location>
        <begin position="186"/>
        <end position="208"/>
    </location>
</feature>
<evidence type="ECO:0000313" key="4">
    <source>
        <dbReference type="RefSeq" id="XP_017984326.1"/>
    </source>
</evidence>
<dbReference type="InterPro" id="IPR005162">
    <property type="entry name" value="Retrotrans_gag_dom"/>
</dbReference>
<dbReference type="GeneID" id="108663622"/>
<feature type="region of interest" description="Disordered" evidence="1">
    <location>
        <begin position="154"/>
        <end position="173"/>
    </location>
</feature>
<dbReference type="PANTHER" id="PTHR34482:SF36">
    <property type="entry name" value="RETROTRANSPOSON GAG DOMAIN-CONTAINING PROTEIN"/>
    <property type="match status" value="1"/>
</dbReference>
<gene>
    <name evidence="4" type="primary">LOC108663622</name>
</gene>
<dbReference type="Gramene" id="Tc10v2_t009170.1">
    <property type="protein sequence ID" value="Tc10v2_p009170.1"/>
    <property type="gene ID" value="Tc10v2_g009170"/>
</dbReference>
<sequence length="376" mass="41928">MAQEWYNSLCRGRPTDATSLTWSEFLTTFLDRFLPLSVRNAKAKEFKALVQTSSMTMSDYDIKFTQLSRYAPYLVATEEIKIQRFMDGLVKPLFRAVPSQDFNTYSTAVDCAQWIEMRTSESRAARDRAKRAKTEGYQGRRDFNSGILCSSCQGPQKDSRLPQKGSDVTTVNVGPGHIRKDCLMAHQSQGSAPDSTQLALSTPSVASSSDREASGSRGRGAVTSSQGRPSGSRRQSSAVRGQAREYESCVVRVKNKNTLVDLVVLDTLDFDVILGMDWLSPCHASVDCYHKSVRFDFPSEPSFSIQGDRSNGPTNLISVMSTRRLLRQGCQGYLAVVKDTRAKVRDIGKVSVVNEFMDDFSKNYQVYPSSERLNFV</sequence>
<reference evidence="4" key="2">
    <citation type="submission" date="2025-08" db="UniProtKB">
        <authorList>
            <consortium name="RefSeq"/>
        </authorList>
    </citation>
    <scope>IDENTIFICATION</scope>
</reference>
<dbReference type="Pfam" id="PF08284">
    <property type="entry name" value="RVP_2"/>
    <property type="match status" value="1"/>
</dbReference>
<accession>A0AB32X2J9</accession>
<evidence type="ECO:0000256" key="1">
    <source>
        <dbReference type="SAM" id="MobiDB-lite"/>
    </source>
</evidence>
<proteinExistence type="predicted"/>
<name>A0AB32X2J9_THECC</name>